<organism evidence="3 4">
    <name type="scientific">Enterovibrio qingdaonensis</name>
    <dbReference type="NCBI Taxonomy" id="2899818"/>
    <lineage>
        <taxon>Bacteria</taxon>
        <taxon>Pseudomonadati</taxon>
        <taxon>Pseudomonadota</taxon>
        <taxon>Gammaproteobacteria</taxon>
        <taxon>Vibrionales</taxon>
        <taxon>Vibrionaceae</taxon>
        <taxon>Enterovibrio</taxon>
    </lineage>
</organism>
<evidence type="ECO:0000256" key="1">
    <source>
        <dbReference type="SAM" id="SignalP"/>
    </source>
</evidence>
<sequence length="495" mass="53213">MIRTLSFALIAGVTALSVHAEDGVLDVVAPFELKGKDPITSGGILLKMDVTETLVDAEADGRLIPGLADAWEVSEDGLTWTFKLRDNVLFHDGQPMNGDAVAQSLDWSRNNGGLLAKTPIKNISGQGNTVTITLSEPFAMLPAMLVEYRSAIISPSSIKDGNVVEVVGTGPYKVAEFSPPIKMTVEAFEDYWGKSAVIDKAAYHGISRAETRALMAESGDADVTLSLDPASFNRLQNTNNLDVVSTAIPRVLMLKVNGEIFDQATRKALSKAIDRAGIAKAVLRYETGATQMFPKSMAAWHNDALAPLAYNPEEAKADLAKAGWNVNADGILEKDGKAMEIEILTYPDRPELPLVAAVLEQQFAEVGAVPVINSTSYTEIPAKHNNGTLSTALFARNFALVPNPVGTLLQDYAPGGDWGAMGWRNDDFTQKVKAMAAGGAPNGTREHLVATLHDELPVLPIAWYQLNMAVTDKVSGVVVDPFERTIGLSEITWVK</sequence>
<name>A0ABT5QLI8_9GAMM</name>
<dbReference type="PANTHER" id="PTHR30290">
    <property type="entry name" value="PERIPLASMIC BINDING COMPONENT OF ABC TRANSPORTER"/>
    <property type="match status" value="1"/>
</dbReference>
<feature type="chain" id="PRO_5046626366" evidence="1">
    <location>
        <begin position="21"/>
        <end position="495"/>
    </location>
</feature>
<dbReference type="CDD" id="cd08490">
    <property type="entry name" value="PBP2_NikA_DppA_OppA_like_3"/>
    <property type="match status" value="1"/>
</dbReference>
<protein>
    <submittedName>
        <fullName evidence="3">ABC transporter substrate-binding protein</fullName>
    </submittedName>
</protein>
<feature type="signal peptide" evidence="1">
    <location>
        <begin position="1"/>
        <end position="20"/>
    </location>
</feature>
<dbReference type="SUPFAM" id="SSF53850">
    <property type="entry name" value="Periplasmic binding protein-like II"/>
    <property type="match status" value="1"/>
</dbReference>
<evidence type="ECO:0000313" key="4">
    <source>
        <dbReference type="Proteomes" id="UP001149821"/>
    </source>
</evidence>
<gene>
    <name evidence="3" type="ORF">LRP49_08125</name>
</gene>
<keyword evidence="4" id="KW-1185">Reference proteome</keyword>
<evidence type="ECO:0000313" key="3">
    <source>
        <dbReference type="EMBL" id="MDD1781171.1"/>
    </source>
</evidence>
<dbReference type="InterPro" id="IPR000914">
    <property type="entry name" value="SBP_5_dom"/>
</dbReference>
<dbReference type="Gene3D" id="3.10.105.10">
    <property type="entry name" value="Dipeptide-binding Protein, Domain 3"/>
    <property type="match status" value="1"/>
</dbReference>
<evidence type="ECO:0000259" key="2">
    <source>
        <dbReference type="Pfam" id="PF00496"/>
    </source>
</evidence>
<comment type="caution">
    <text evidence="3">The sequence shown here is derived from an EMBL/GenBank/DDBJ whole genome shotgun (WGS) entry which is preliminary data.</text>
</comment>
<dbReference type="InterPro" id="IPR030678">
    <property type="entry name" value="Peptide/Ni-bd"/>
</dbReference>
<accession>A0ABT5QLI8</accession>
<dbReference type="PIRSF" id="PIRSF002741">
    <property type="entry name" value="MppA"/>
    <property type="match status" value="1"/>
</dbReference>
<proteinExistence type="predicted"/>
<dbReference type="Proteomes" id="UP001149821">
    <property type="component" value="Unassembled WGS sequence"/>
</dbReference>
<dbReference type="PANTHER" id="PTHR30290:SF83">
    <property type="entry name" value="ABC TRANSPORTER SUBSTRATE-BINDING PROTEIN"/>
    <property type="match status" value="1"/>
</dbReference>
<reference evidence="3" key="1">
    <citation type="submission" date="2021-12" db="EMBL/GenBank/DDBJ databases">
        <title>Enterovibrio ZSDZ35 sp. nov. and Enterovibrio ZSDZ42 sp. nov., isolated from coastal seawater in Qingdao.</title>
        <authorList>
            <person name="Zhang P."/>
        </authorList>
    </citation>
    <scope>NUCLEOTIDE SEQUENCE</scope>
    <source>
        <strain evidence="3">ZSDZ35</strain>
    </source>
</reference>
<dbReference type="RefSeq" id="WP_274141523.1">
    <property type="nucleotide sequence ID" value="NZ_JAJUBB010000004.1"/>
</dbReference>
<dbReference type="EMBL" id="JAJUBB010000004">
    <property type="protein sequence ID" value="MDD1781171.1"/>
    <property type="molecule type" value="Genomic_DNA"/>
</dbReference>
<dbReference type="Pfam" id="PF00496">
    <property type="entry name" value="SBP_bac_5"/>
    <property type="match status" value="1"/>
</dbReference>
<dbReference type="Gene3D" id="3.40.190.10">
    <property type="entry name" value="Periplasmic binding protein-like II"/>
    <property type="match status" value="1"/>
</dbReference>
<keyword evidence="1" id="KW-0732">Signal</keyword>
<feature type="domain" description="Solute-binding protein family 5" evidence="2">
    <location>
        <begin position="63"/>
        <end position="407"/>
    </location>
</feature>
<dbReference type="InterPro" id="IPR039424">
    <property type="entry name" value="SBP_5"/>
</dbReference>